<dbReference type="InterPro" id="IPR036249">
    <property type="entry name" value="Thioredoxin-like_sf"/>
</dbReference>
<dbReference type="EMBL" id="MCBQ01014065">
    <property type="protein sequence ID" value="RKF63272.1"/>
    <property type="molecule type" value="Genomic_DNA"/>
</dbReference>
<dbReference type="PROSITE" id="PS51352">
    <property type="entry name" value="THIOREDOXIN_2"/>
    <property type="match status" value="1"/>
</dbReference>
<dbReference type="STRING" id="62708.A0A420I0S1"/>
<keyword evidence="5" id="KW-1185">Reference proteome</keyword>
<organism evidence="4 5">
    <name type="scientific">Golovinomyces cichoracearum</name>
    <dbReference type="NCBI Taxonomy" id="62708"/>
    <lineage>
        <taxon>Eukaryota</taxon>
        <taxon>Fungi</taxon>
        <taxon>Dikarya</taxon>
        <taxon>Ascomycota</taxon>
        <taxon>Pezizomycotina</taxon>
        <taxon>Leotiomycetes</taxon>
        <taxon>Erysiphales</taxon>
        <taxon>Erysiphaceae</taxon>
        <taxon>Golovinomyces</taxon>
    </lineage>
</organism>
<dbReference type="CDD" id="cd02947">
    <property type="entry name" value="TRX_family"/>
    <property type="match status" value="1"/>
</dbReference>
<dbReference type="FunFam" id="3.40.30.10:FF:000245">
    <property type="entry name" value="Thioredoxin"/>
    <property type="match status" value="1"/>
</dbReference>
<sequence length="116" mass="12876">MTQEITSLADFEKLKSSSLLIIDFSAEWCGPCRMIAPIYESLASEYASTSIIFAKCDVDKAEDVSKACHITAMPTFKFFRNGKEVDTVRGANPPALKQTLDKYIQDVARETDTKGN</sequence>
<name>A0A420I0S1_9PEZI</name>
<dbReference type="Proteomes" id="UP000283383">
    <property type="component" value="Unassembled WGS sequence"/>
</dbReference>
<dbReference type="Gene3D" id="3.40.30.10">
    <property type="entry name" value="Glutaredoxin"/>
    <property type="match status" value="1"/>
</dbReference>
<dbReference type="PRINTS" id="PR00421">
    <property type="entry name" value="THIOREDOXIN"/>
</dbReference>
<comment type="caution">
    <text evidence="4">The sequence shown here is derived from an EMBL/GenBank/DDBJ whole genome shotgun (WGS) entry which is preliminary data.</text>
</comment>
<evidence type="ECO:0000256" key="1">
    <source>
        <dbReference type="ARBA" id="ARBA00008987"/>
    </source>
</evidence>
<dbReference type="PANTHER" id="PTHR46115">
    <property type="entry name" value="THIOREDOXIN-LIKE PROTEIN 1"/>
    <property type="match status" value="1"/>
</dbReference>
<evidence type="ECO:0000256" key="2">
    <source>
        <dbReference type="ARBA" id="ARBA00023157"/>
    </source>
</evidence>
<dbReference type="InterPro" id="IPR013766">
    <property type="entry name" value="Thioredoxin_domain"/>
</dbReference>
<reference evidence="4 5" key="1">
    <citation type="journal article" date="2018" name="BMC Genomics">
        <title>Comparative genome analyses reveal sequence features reflecting distinct modes of host-adaptation between dicot and monocot powdery mildew.</title>
        <authorList>
            <person name="Wu Y."/>
            <person name="Ma X."/>
            <person name="Pan Z."/>
            <person name="Kale S.D."/>
            <person name="Song Y."/>
            <person name="King H."/>
            <person name="Zhang Q."/>
            <person name="Presley C."/>
            <person name="Deng X."/>
            <person name="Wei C.I."/>
            <person name="Xiao S."/>
        </authorList>
    </citation>
    <scope>NUCLEOTIDE SEQUENCE [LARGE SCALE GENOMIC DNA]</scope>
    <source>
        <strain evidence="4">UMSG3</strain>
    </source>
</reference>
<evidence type="ECO:0000313" key="5">
    <source>
        <dbReference type="Proteomes" id="UP000283383"/>
    </source>
</evidence>
<gene>
    <name evidence="4" type="ORF">GcM3_140018</name>
</gene>
<keyword evidence="2" id="KW-1015">Disulfide bond</keyword>
<feature type="domain" description="Thioredoxin" evidence="3">
    <location>
        <begin position="1"/>
        <end position="105"/>
    </location>
</feature>
<proteinExistence type="inferred from homology"/>
<evidence type="ECO:0000259" key="3">
    <source>
        <dbReference type="PROSITE" id="PS51352"/>
    </source>
</evidence>
<accession>A0A420I0S1</accession>
<dbReference type="PROSITE" id="PS00194">
    <property type="entry name" value="THIOREDOXIN_1"/>
    <property type="match status" value="1"/>
</dbReference>
<protein>
    <submittedName>
        <fullName evidence="4">Thioredoxin</fullName>
    </submittedName>
</protein>
<dbReference type="AlphaFoldDB" id="A0A420I0S1"/>
<dbReference type="SUPFAM" id="SSF52833">
    <property type="entry name" value="Thioredoxin-like"/>
    <property type="match status" value="1"/>
</dbReference>
<dbReference type="InterPro" id="IPR017937">
    <property type="entry name" value="Thioredoxin_CS"/>
</dbReference>
<evidence type="ECO:0000313" key="4">
    <source>
        <dbReference type="EMBL" id="RKF63272.1"/>
    </source>
</evidence>
<dbReference type="Pfam" id="PF00085">
    <property type="entry name" value="Thioredoxin"/>
    <property type="match status" value="1"/>
</dbReference>
<comment type="similarity">
    <text evidence="1">Belongs to the thioredoxin family.</text>
</comment>